<dbReference type="PANTHER" id="PTHR43877">
    <property type="entry name" value="AMINOALKYLPHOSPHONATE N-ACETYLTRANSFERASE-RELATED-RELATED"/>
    <property type="match status" value="1"/>
</dbReference>
<reference evidence="4 5" key="1">
    <citation type="submission" date="2020-07" db="EMBL/GenBank/DDBJ databases">
        <title>Sequencing the genomes of 1000 actinobacteria strains.</title>
        <authorList>
            <person name="Klenk H.-P."/>
        </authorList>
    </citation>
    <scope>NUCLEOTIDE SEQUENCE [LARGE SCALE GENOMIC DNA]</scope>
    <source>
        <strain evidence="4 5">DSM 26474</strain>
    </source>
</reference>
<dbReference type="GO" id="GO:0005840">
    <property type="term" value="C:ribosome"/>
    <property type="evidence" value="ECO:0007669"/>
    <property type="project" value="UniProtKB-KW"/>
</dbReference>
<keyword evidence="5" id="KW-1185">Reference proteome</keyword>
<keyword evidence="2" id="KW-0012">Acyltransferase</keyword>
<dbReference type="InterPro" id="IPR000182">
    <property type="entry name" value="GNAT_dom"/>
</dbReference>
<organism evidence="4 5">
    <name type="scientific">Herbiconiux flava</name>
    <dbReference type="NCBI Taxonomy" id="881268"/>
    <lineage>
        <taxon>Bacteria</taxon>
        <taxon>Bacillati</taxon>
        <taxon>Actinomycetota</taxon>
        <taxon>Actinomycetes</taxon>
        <taxon>Micrococcales</taxon>
        <taxon>Microbacteriaceae</taxon>
        <taxon>Herbiconiux</taxon>
    </lineage>
</organism>
<dbReference type="AlphaFoldDB" id="A0A852SK19"/>
<dbReference type="CDD" id="cd04301">
    <property type="entry name" value="NAT_SF"/>
    <property type="match status" value="1"/>
</dbReference>
<keyword evidence="4" id="KW-0689">Ribosomal protein</keyword>
<keyword evidence="4" id="KW-0687">Ribonucleoprotein</keyword>
<protein>
    <submittedName>
        <fullName evidence="4">Ribosomal protein S18 acetylase RimI-like enzyme</fullName>
    </submittedName>
</protein>
<dbReference type="Pfam" id="PF00583">
    <property type="entry name" value="Acetyltransf_1"/>
    <property type="match status" value="1"/>
</dbReference>
<dbReference type="InterPro" id="IPR016181">
    <property type="entry name" value="Acyl_CoA_acyltransferase"/>
</dbReference>
<feature type="domain" description="N-acetyltransferase" evidence="3">
    <location>
        <begin position="3"/>
        <end position="182"/>
    </location>
</feature>
<dbReference type="GO" id="GO:0016747">
    <property type="term" value="F:acyltransferase activity, transferring groups other than amino-acyl groups"/>
    <property type="evidence" value="ECO:0007669"/>
    <property type="project" value="InterPro"/>
</dbReference>
<dbReference type="PROSITE" id="PS51186">
    <property type="entry name" value="GNAT"/>
    <property type="match status" value="1"/>
</dbReference>
<name>A0A852SK19_9MICO</name>
<proteinExistence type="predicted"/>
<evidence type="ECO:0000313" key="4">
    <source>
        <dbReference type="EMBL" id="NYD69930.1"/>
    </source>
</evidence>
<accession>A0A852SK19</accession>
<comment type="caution">
    <text evidence="4">The sequence shown here is derived from an EMBL/GenBank/DDBJ whole genome shotgun (WGS) entry which is preliminary data.</text>
</comment>
<evidence type="ECO:0000259" key="3">
    <source>
        <dbReference type="PROSITE" id="PS51186"/>
    </source>
</evidence>
<dbReference type="RefSeq" id="WP_179547175.1">
    <property type="nucleotide sequence ID" value="NZ_BSEW01000001.1"/>
</dbReference>
<dbReference type="InterPro" id="IPR050832">
    <property type="entry name" value="Bact_Acetyltransf"/>
</dbReference>
<keyword evidence="1" id="KW-0808">Transferase</keyword>
<dbReference type="EMBL" id="JACCBM010000001">
    <property type="protein sequence ID" value="NYD69930.1"/>
    <property type="molecule type" value="Genomic_DNA"/>
</dbReference>
<dbReference type="Gene3D" id="3.40.630.30">
    <property type="match status" value="1"/>
</dbReference>
<evidence type="ECO:0000313" key="5">
    <source>
        <dbReference type="Proteomes" id="UP000549913"/>
    </source>
</evidence>
<dbReference type="Proteomes" id="UP000549913">
    <property type="component" value="Unassembled WGS sequence"/>
</dbReference>
<gene>
    <name evidence="4" type="ORF">BJ984_001088</name>
</gene>
<dbReference type="SUPFAM" id="SSF55729">
    <property type="entry name" value="Acyl-CoA N-acyltransferases (Nat)"/>
    <property type="match status" value="1"/>
</dbReference>
<evidence type="ECO:0000256" key="1">
    <source>
        <dbReference type="ARBA" id="ARBA00022679"/>
    </source>
</evidence>
<evidence type="ECO:0000256" key="2">
    <source>
        <dbReference type="ARBA" id="ARBA00023315"/>
    </source>
</evidence>
<sequence length="206" mass="21540">MATTLRQGTAADLDGVVAVFLDCWRTSYATVLPARVRDSMTEASARELWRTAFARASDSTVLVAVEGTVEVDTAVASSTPGSPAGAVLGVARWSQQVGSTRGDVHSLYVSPRAQGRGLGTVLLDAAVARLAASGAEVARLWVFESNRASLDFYRSRGFAFDGRRRTEAAYGVSELGLSLPITQRAPATAEVASARTTKAGTAEAGT</sequence>